<evidence type="ECO:0000256" key="3">
    <source>
        <dbReference type="ARBA" id="ARBA00022723"/>
    </source>
</evidence>
<dbReference type="PANTHER" id="PTHR11228">
    <property type="entry name" value="RADICAL SAM DOMAIN PROTEIN"/>
    <property type="match status" value="1"/>
</dbReference>
<dbReference type="Proteomes" id="UP000515292">
    <property type="component" value="Chromosome"/>
</dbReference>
<dbReference type="GO" id="GO:0051536">
    <property type="term" value="F:iron-sulfur cluster binding"/>
    <property type="evidence" value="ECO:0007669"/>
    <property type="project" value="UniProtKB-KW"/>
</dbReference>
<sequence>MLLAGANEGSDGGVTLATLSEAYSPTETRFRPEESPFTTLFADITHRCNMACRNCYIPVRDLPDLPVDWLYEVVRRLPRRARIRLVGAEPTMREDLPDIIRTIRALGHIPVVLSNGLKLGRRNYVEKLKAAGLHTVYLSLNGGLRDDLYLAIDELACAERKLAALDNLLALRMHVTTGTILVPGVNVGHLPEFIDHLLGKGVRDMHFRSVGQVGNYIRDASFTLDELEAAVRGALRPEHGELRLLAAYGSSRDFALGRARVQLTQWPELGSLERGRIAPDGMVEPMFESIVANEHRY</sequence>
<name>A0A7G5IKQ5_9SPHN</name>
<dbReference type="Gene3D" id="3.20.20.70">
    <property type="entry name" value="Aldolase class I"/>
    <property type="match status" value="1"/>
</dbReference>
<dbReference type="InterPro" id="IPR058240">
    <property type="entry name" value="rSAM_sf"/>
</dbReference>
<dbReference type="InterPro" id="IPR013785">
    <property type="entry name" value="Aldolase_TIM"/>
</dbReference>
<evidence type="ECO:0000313" key="7">
    <source>
        <dbReference type="EMBL" id="QMW23947.1"/>
    </source>
</evidence>
<dbReference type="GO" id="GO:0046872">
    <property type="term" value="F:metal ion binding"/>
    <property type="evidence" value="ECO:0007669"/>
    <property type="project" value="UniProtKB-KW"/>
</dbReference>
<dbReference type="CDD" id="cd01335">
    <property type="entry name" value="Radical_SAM"/>
    <property type="match status" value="1"/>
</dbReference>
<gene>
    <name evidence="7" type="ORF">H3309_05620</name>
</gene>
<evidence type="ECO:0000256" key="2">
    <source>
        <dbReference type="ARBA" id="ARBA00022691"/>
    </source>
</evidence>
<keyword evidence="3" id="KW-0479">Metal-binding</keyword>
<keyword evidence="5" id="KW-0411">Iron-sulfur</keyword>
<dbReference type="EMBL" id="CP059851">
    <property type="protein sequence ID" value="QMW23947.1"/>
    <property type="molecule type" value="Genomic_DNA"/>
</dbReference>
<proteinExistence type="predicted"/>
<dbReference type="SFLD" id="SFLDG01067">
    <property type="entry name" value="SPASM/twitch_domain_containing"/>
    <property type="match status" value="1"/>
</dbReference>
<reference evidence="7 8" key="1">
    <citation type="submission" date="2020-07" db="EMBL/GenBank/DDBJ databases">
        <title>Complete genome sequence for Sandaracinobacter sp. M6.</title>
        <authorList>
            <person name="Tang Y."/>
            <person name="Liu Q."/>
            <person name="Guo Z."/>
            <person name="Lei P."/>
            <person name="Huang B."/>
        </authorList>
    </citation>
    <scope>NUCLEOTIDE SEQUENCE [LARGE SCALE GENOMIC DNA]</scope>
    <source>
        <strain evidence="7 8">M6</strain>
    </source>
</reference>
<evidence type="ECO:0000313" key="8">
    <source>
        <dbReference type="Proteomes" id="UP000515292"/>
    </source>
</evidence>
<dbReference type="AlphaFoldDB" id="A0A7G5IKQ5"/>
<dbReference type="PANTHER" id="PTHR11228:SF34">
    <property type="entry name" value="TUNGSTEN-CONTAINING ALDEHYDE FERREDOXIN OXIDOREDUCTASE COFACTOR MODIFYING PROTEIN"/>
    <property type="match status" value="1"/>
</dbReference>
<evidence type="ECO:0000259" key="6">
    <source>
        <dbReference type="PROSITE" id="PS51918"/>
    </source>
</evidence>
<evidence type="ECO:0000256" key="4">
    <source>
        <dbReference type="ARBA" id="ARBA00023004"/>
    </source>
</evidence>
<keyword evidence="8" id="KW-1185">Reference proteome</keyword>
<protein>
    <submittedName>
        <fullName evidence="7">Radical SAM protein</fullName>
    </submittedName>
</protein>
<feature type="domain" description="Radical SAM core" evidence="6">
    <location>
        <begin position="34"/>
        <end position="255"/>
    </location>
</feature>
<dbReference type="KEGG" id="sand:H3309_05620"/>
<keyword evidence="2" id="KW-0949">S-adenosyl-L-methionine</keyword>
<dbReference type="SUPFAM" id="SSF102114">
    <property type="entry name" value="Radical SAM enzymes"/>
    <property type="match status" value="1"/>
</dbReference>
<dbReference type="InterPro" id="IPR007197">
    <property type="entry name" value="rSAM"/>
</dbReference>
<dbReference type="SFLD" id="SFLDS00029">
    <property type="entry name" value="Radical_SAM"/>
    <property type="match status" value="1"/>
</dbReference>
<comment type="cofactor">
    <cofactor evidence="1">
        <name>[4Fe-4S] cluster</name>
        <dbReference type="ChEBI" id="CHEBI:49883"/>
    </cofactor>
</comment>
<dbReference type="InterPro" id="IPR050377">
    <property type="entry name" value="Radical_SAM_PqqE_MftC-like"/>
</dbReference>
<dbReference type="RefSeq" id="WP_182297770.1">
    <property type="nucleotide sequence ID" value="NZ_CP059851.1"/>
</dbReference>
<dbReference type="PROSITE" id="PS51918">
    <property type="entry name" value="RADICAL_SAM"/>
    <property type="match status" value="1"/>
</dbReference>
<dbReference type="GO" id="GO:0003824">
    <property type="term" value="F:catalytic activity"/>
    <property type="evidence" value="ECO:0007669"/>
    <property type="project" value="InterPro"/>
</dbReference>
<dbReference type="Pfam" id="PF04055">
    <property type="entry name" value="Radical_SAM"/>
    <property type="match status" value="1"/>
</dbReference>
<evidence type="ECO:0000256" key="5">
    <source>
        <dbReference type="ARBA" id="ARBA00023014"/>
    </source>
</evidence>
<evidence type="ECO:0000256" key="1">
    <source>
        <dbReference type="ARBA" id="ARBA00001966"/>
    </source>
</evidence>
<organism evidence="7 8">
    <name type="scientific">Sandaracinobacteroides saxicola</name>
    <dbReference type="NCBI Taxonomy" id="2759707"/>
    <lineage>
        <taxon>Bacteria</taxon>
        <taxon>Pseudomonadati</taxon>
        <taxon>Pseudomonadota</taxon>
        <taxon>Alphaproteobacteria</taxon>
        <taxon>Sphingomonadales</taxon>
        <taxon>Sphingosinicellaceae</taxon>
        <taxon>Sandaracinobacteroides</taxon>
    </lineage>
</organism>
<keyword evidence="4" id="KW-0408">Iron</keyword>
<accession>A0A7G5IKQ5</accession>